<feature type="transmembrane region" description="Helical" evidence="1">
    <location>
        <begin position="84"/>
        <end position="103"/>
    </location>
</feature>
<accession>A0A3A8G4S6</accession>
<evidence type="ECO:0000313" key="7">
    <source>
        <dbReference type="Proteomes" id="UP000281084"/>
    </source>
</evidence>
<dbReference type="Proteomes" id="UP000267166">
    <property type="component" value="Unassembled WGS sequence"/>
</dbReference>
<dbReference type="EMBL" id="RCHD01000002">
    <property type="protein sequence ID" value="RLL38808.1"/>
    <property type="molecule type" value="Genomic_DNA"/>
</dbReference>
<dbReference type="AlphaFoldDB" id="A0A3A8G4S6"/>
<name>A0A3A8G4S6_9GAMM</name>
<keyword evidence="6" id="KW-1185">Reference proteome</keyword>
<dbReference type="RefSeq" id="WP_106985390.1">
    <property type="nucleotide sequence ID" value="NZ_CP035934.2"/>
</dbReference>
<sequence>MAMQSLSTGLISFQQWAHLSTDAGHIYLGLVIFFVIALCHQRQLKSHYAIWAVLGLALALELFGARHDILERGYWRVTESVRNILHMSLMPLLIWLSAYYRVWRG</sequence>
<comment type="caution">
    <text evidence="2">The sequence shown here is derived from an EMBL/GenBank/DDBJ whole genome shotgun (WGS) entry which is preliminary data.</text>
</comment>
<evidence type="ECO:0000313" key="3">
    <source>
        <dbReference type="EMBL" id="RLL38808.1"/>
    </source>
</evidence>
<reference evidence="5 6" key="1">
    <citation type="submission" date="2018-09" db="EMBL/GenBank/DDBJ databases">
        <title>The draft genome of Acinetobacter sp. strains.</title>
        <authorList>
            <person name="Qin J."/>
            <person name="Feng Y."/>
            <person name="Zong Z."/>
        </authorList>
    </citation>
    <scope>NUCLEOTIDE SEQUENCE [LARGE SCALE GENOMIC DNA]</scope>
    <source>
        <strain evidence="4 6">WCHAc060001</strain>
        <strain evidence="3 5">WCHAc060003</strain>
    </source>
</reference>
<keyword evidence="1" id="KW-1133">Transmembrane helix</keyword>
<dbReference type="EMBL" id="RAXZ01000005">
    <property type="protein sequence ID" value="RKG53945.1"/>
    <property type="molecule type" value="Genomic_DNA"/>
</dbReference>
<organism evidence="2 7">
    <name type="scientific">Acinetobacter cumulans</name>
    <dbReference type="NCBI Taxonomy" id="2136182"/>
    <lineage>
        <taxon>Bacteria</taxon>
        <taxon>Pseudomonadati</taxon>
        <taxon>Pseudomonadota</taxon>
        <taxon>Gammaproteobacteria</taxon>
        <taxon>Moraxellales</taxon>
        <taxon>Moraxellaceae</taxon>
        <taxon>Acinetobacter</taxon>
    </lineage>
</organism>
<evidence type="ECO:0000313" key="5">
    <source>
        <dbReference type="Proteomes" id="UP000267166"/>
    </source>
</evidence>
<dbReference type="Proteomes" id="UP000273105">
    <property type="component" value="Unassembled WGS sequence"/>
</dbReference>
<feature type="transmembrane region" description="Helical" evidence="1">
    <location>
        <begin position="24"/>
        <end position="41"/>
    </location>
</feature>
<gene>
    <name evidence="2" type="ORF">D7V64_05935</name>
    <name evidence="4" type="ORF">D9K79_02825</name>
    <name evidence="3" type="ORF">D9K80_01325</name>
</gene>
<keyword evidence="1" id="KW-0812">Transmembrane</keyword>
<reference evidence="2 7" key="2">
    <citation type="submission" date="2018-09" db="EMBL/GenBank/DDBJ databases">
        <title>The draft genome of Acinetobacter spp. strains.</title>
        <authorList>
            <person name="Qin J."/>
            <person name="Feng Y."/>
            <person name="Zong Z."/>
        </authorList>
    </citation>
    <scope>NUCLEOTIDE SEQUENCE [LARGE SCALE GENOMIC DNA]</scope>
    <source>
        <strain evidence="2 7">WCHAc060002</strain>
    </source>
</reference>
<dbReference type="EMBL" id="RCHE01000004">
    <property type="protein sequence ID" value="RLL49259.1"/>
    <property type="molecule type" value="Genomic_DNA"/>
</dbReference>
<feature type="transmembrane region" description="Helical" evidence="1">
    <location>
        <begin position="48"/>
        <end position="64"/>
    </location>
</feature>
<dbReference type="Proteomes" id="UP000281084">
    <property type="component" value="Unassembled WGS sequence"/>
</dbReference>
<evidence type="ECO:0000313" key="4">
    <source>
        <dbReference type="EMBL" id="RLL49259.1"/>
    </source>
</evidence>
<evidence type="ECO:0000256" key="1">
    <source>
        <dbReference type="SAM" id="Phobius"/>
    </source>
</evidence>
<evidence type="ECO:0000313" key="6">
    <source>
        <dbReference type="Proteomes" id="UP000273105"/>
    </source>
</evidence>
<proteinExistence type="predicted"/>
<accession>A0A498D137</accession>
<protein>
    <submittedName>
        <fullName evidence="2">Uncharacterized protein</fullName>
    </submittedName>
</protein>
<keyword evidence="1" id="KW-0472">Membrane</keyword>
<evidence type="ECO:0000313" key="2">
    <source>
        <dbReference type="EMBL" id="RKG53945.1"/>
    </source>
</evidence>